<comment type="caution">
    <text evidence="1">The sequence shown here is derived from an EMBL/GenBank/DDBJ whole genome shotgun (WGS) entry which is preliminary data.</text>
</comment>
<dbReference type="EMBL" id="CAVNYO010000436">
    <property type="protein sequence ID" value="CAK5279335.1"/>
    <property type="molecule type" value="Genomic_DNA"/>
</dbReference>
<proteinExistence type="predicted"/>
<sequence length="52" mass="6102">MTMLSAAWLVGEYRTDCALGLIQSSQNHSYDLRWIFHPNAQAHLRMLVRDRK</sequence>
<gene>
    <name evidence="1" type="ORF">MYCIT1_LOCUS29328</name>
</gene>
<name>A0AAD2HQP8_9AGAR</name>
<feature type="non-terminal residue" evidence="1">
    <location>
        <position position="52"/>
    </location>
</feature>
<protein>
    <submittedName>
        <fullName evidence="1">Uncharacterized protein</fullName>
    </submittedName>
</protein>
<evidence type="ECO:0000313" key="1">
    <source>
        <dbReference type="EMBL" id="CAK5279335.1"/>
    </source>
</evidence>
<evidence type="ECO:0000313" key="2">
    <source>
        <dbReference type="Proteomes" id="UP001295794"/>
    </source>
</evidence>
<dbReference type="Proteomes" id="UP001295794">
    <property type="component" value="Unassembled WGS sequence"/>
</dbReference>
<keyword evidence="2" id="KW-1185">Reference proteome</keyword>
<dbReference type="AlphaFoldDB" id="A0AAD2HQP8"/>
<accession>A0AAD2HQP8</accession>
<organism evidence="1 2">
    <name type="scientific">Mycena citricolor</name>
    <dbReference type="NCBI Taxonomy" id="2018698"/>
    <lineage>
        <taxon>Eukaryota</taxon>
        <taxon>Fungi</taxon>
        <taxon>Dikarya</taxon>
        <taxon>Basidiomycota</taxon>
        <taxon>Agaricomycotina</taxon>
        <taxon>Agaricomycetes</taxon>
        <taxon>Agaricomycetidae</taxon>
        <taxon>Agaricales</taxon>
        <taxon>Marasmiineae</taxon>
        <taxon>Mycenaceae</taxon>
        <taxon>Mycena</taxon>
    </lineage>
</organism>
<reference evidence="1" key="1">
    <citation type="submission" date="2023-11" db="EMBL/GenBank/DDBJ databases">
        <authorList>
            <person name="De Vega J J."/>
            <person name="De Vega J J."/>
        </authorList>
    </citation>
    <scope>NUCLEOTIDE SEQUENCE</scope>
</reference>